<dbReference type="InterPro" id="IPR004151">
    <property type="entry name" value="7TM_GPCR_serpentine_rcpt_Sre"/>
</dbReference>
<sequence length="181" mass="20758">MERNWVLCTAIVLLVDIEVISTLAYAVFLCCLGVFMAVCAIALFKFSLNEYKKPITGLSERYQKAKNICIARSFFVCTVIQFAGNFIITFCLLLILFVFTPLGMFTTALVLHIVLRFIVWMMSILIPLNFMIWKRNERQGTFKFCSSSSQLSNVYRGVTGKVVPLTVEADEYFRQLKNVWT</sequence>
<feature type="transmembrane region" description="Helical" evidence="2">
    <location>
        <begin position="23"/>
        <end position="48"/>
    </location>
</feature>
<keyword evidence="3" id="KW-1185">Reference proteome</keyword>
<evidence type="ECO:0000313" key="3">
    <source>
        <dbReference type="Proteomes" id="UP000492821"/>
    </source>
</evidence>
<dbReference type="Proteomes" id="UP000492821">
    <property type="component" value="Unassembled WGS sequence"/>
</dbReference>
<dbReference type="GO" id="GO:0007606">
    <property type="term" value="P:sensory perception of chemical stimulus"/>
    <property type="evidence" value="ECO:0007669"/>
    <property type="project" value="InterPro"/>
</dbReference>
<reference evidence="4" key="2">
    <citation type="submission" date="2020-10" db="UniProtKB">
        <authorList>
            <consortium name="WormBaseParasite"/>
        </authorList>
    </citation>
    <scope>IDENTIFICATION</scope>
</reference>
<protein>
    <submittedName>
        <fullName evidence="4">Inner membrane protein</fullName>
    </submittedName>
</protein>
<organism evidence="3 4">
    <name type="scientific">Panagrellus redivivus</name>
    <name type="common">Microworm</name>
    <dbReference type="NCBI Taxonomy" id="6233"/>
    <lineage>
        <taxon>Eukaryota</taxon>
        <taxon>Metazoa</taxon>
        <taxon>Ecdysozoa</taxon>
        <taxon>Nematoda</taxon>
        <taxon>Chromadorea</taxon>
        <taxon>Rhabditida</taxon>
        <taxon>Tylenchina</taxon>
        <taxon>Panagrolaimomorpha</taxon>
        <taxon>Panagrolaimoidea</taxon>
        <taxon>Panagrolaimidae</taxon>
        <taxon>Panagrellus</taxon>
    </lineage>
</organism>
<evidence type="ECO:0000256" key="1">
    <source>
        <dbReference type="ARBA" id="ARBA00006803"/>
    </source>
</evidence>
<keyword evidence="2" id="KW-0812">Transmembrane</keyword>
<dbReference type="Pfam" id="PF03125">
    <property type="entry name" value="Sre"/>
    <property type="match status" value="1"/>
</dbReference>
<dbReference type="WBParaSite" id="Pan_g1907.t1">
    <property type="protein sequence ID" value="Pan_g1907.t1"/>
    <property type="gene ID" value="Pan_g1907"/>
</dbReference>
<dbReference type="GO" id="GO:0016020">
    <property type="term" value="C:membrane"/>
    <property type="evidence" value="ECO:0007669"/>
    <property type="project" value="InterPro"/>
</dbReference>
<proteinExistence type="inferred from homology"/>
<feature type="transmembrane region" description="Helical" evidence="2">
    <location>
        <begin position="69"/>
        <end position="97"/>
    </location>
</feature>
<dbReference type="AlphaFoldDB" id="A0A7E4VD92"/>
<evidence type="ECO:0000256" key="2">
    <source>
        <dbReference type="SAM" id="Phobius"/>
    </source>
</evidence>
<keyword evidence="2" id="KW-1133">Transmembrane helix</keyword>
<feature type="transmembrane region" description="Helical" evidence="2">
    <location>
        <begin position="109"/>
        <end position="133"/>
    </location>
</feature>
<keyword evidence="2" id="KW-0472">Membrane</keyword>
<accession>A0A7E4VD92</accession>
<reference evidence="3" key="1">
    <citation type="journal article" date="2013" name="Genetics">
        <title>The draft genome and transcriptome of Panagrellus redivivus are shaped by the harsh demands of a free-living lifestyle.</title>
        <authorList>
            <person name="Srinivasan J."/>
            <person name="Dillman A.R."/>
            <person name="Macchietto M.G."/>
            <person name="Heikkinen L."/>
            <person name="Lakso M."/>
            <person name="Fracchia K.M."/>
            <person name="Antoshechkin I."/>
            <person name="Mortazavi A."/>
            <person name="Wong G."/>
            <person name="Sternberg P.W."/>
        </authorList>
    </citation>
    <scope>NUCLEOTIDE SEQUENCE [LARGE SCALE GENOMIC DNA]</scope>
    <source>
        <strain evidence="3">MT8872</strain>
    </source>
</reference>
<comment type="similarity">
    <text evidence="1">Belongs to the nematode receptor-like protein sre family.</text>
</comment>
<name>A0A7E4VD92_PANRE</name>
<evidence type="ECO:0000313" key="4">
    <source>
        <dbReference type="WBParaSite" id="Pan_g1907.t1"/>
    </source>
</evidence>